<dbReference type="EMBL" id="SLWR01000009">
    <property type="protein sequence ID" value="TCO45222.1"/>
    <property type="molecule type" value="Genomic_DNA"/>
</dbReference>
<sequence length="118" mass="13134">MVMAGKQTSDAALRRFAFVRMGVVCVERELPVHVVEVQPFAQMLALEQLRIRAVQPSGNLGECGLVEPLFVGCWWELSRLRAPAQNGVELDIGWLSQRLREVDQTSDASLVDDQIGPM</sequence>
<dbReference type="Proteomes" id="UP000295573">
    <property type="component" value="Unassembled WGS sequence"/>
</dbReference>
<organism evidence="1 2">
    <name type="scientific">Kribbella antiqua</name>
    <dbReference type="NCBI Taxonomy" id="2512217"/>
    <lineage>
        <taxon>Bacteria</taxon>
        <taxon>Bacillati</taxon>
        <taxon>Actinomycetota</taxon>
        <taxon>Actinomycetes</taxon>
        <taxon>Propionibacteriales</taxon>
        <taxon>Kribbellaceae</taxon>
        <taxon>Kribbella</taxon>
    </lineage>
</organism>
<evidence type="ECO:0000313" key="1">
    <source>
        <dbReference type="EMBL" id="TCO45222.1"/>
    </source>
</evidence>
<evidence type="ECO:0000313" key="2">
    <source>
        <dbReference type="Proteomes" id="UP000295573"/>
    </source>
</evidence>
<name>A0A4R2IL85_9ACTN</name>
<gene>
    <name evidence="1" type="ORF">EV646_109397</name>
</gene>
<keyword evidence="2" id="KW-1185">Reference proteome</keyword>
<protein>
    <submittedName>
        <fullName evidence="1">Uncharacterized protein</fullName>
    </submittedName>
</protein>
<comment type="caution">
    <text evidence="1">The sequence shown here is derived from an EMBL/GenBank/DDBJ whole genome shotgun (WGS) entry which is preliminary data.</text>
</comment>
<reference evidence="1 2" key="1">
    <citation type="journal article" date="2015" name="Stand. Genomic Sci.">
        <title>Genomic Encyclopedia of Bacterial and Archaeal Type Strains, Phase III: the genomes of soil and plant-associated and newly described type strains.</title>
        <authorList>
            <person name="Whitman W.B."/>
            <person name="Woyke T."/>
            <person name="Klenk H.P."/>
            <person name="Zhou Y."/>
            <person name="Lilburn T.G."/>
            <person name="Beck B.J."/>
            <person name="De Vos P."/>
            <person name="Vandamme P."/>
            <person name="Eisen J.A."/>
            <person name="Garrity G."/>
            <person name="Hugenholtz P."/>
            <person name="Kyrpides N.C."/>
        </authorList>
    </citation>
    <scope>NUCLEOTIDE SEQUENCE [LARGE SCALE GENOMIC DNA]</scope>
    <source>
        <strain evidence="1 2">VKM Ac-2541</strain>
    </source>
</reference>
<dbReference type="AlphaFoldDB" id="A0A4R2IL85"/>
<accession>A0A4R2IL85</accession>
<proteinExistence type="predicted"/>